<proteinExistence type="predicted"/>
<dbReference type="HOGENOM" id="CLU_2542804_0_0_1"/>
<accession>A0A0D0BZV2</accession>
<protein>
    <submittedName>
        <fullName evidence="1">Uncharacterized protein</fullName>
    </submittedName>
</protein>
<organism evidence="1 2">
    <name type="scientific">Collybiopsis luxurians FD-317 M1</name>
    <dbReference type="NCBI Taxonomy" id="944289"/>
    <lineage>
        <taxon>Eukaryota</taxon>
        <taxon>Fungi</taxon>
        <taxon>Dikarya</taxon>
        <taxon>Basidiomycota</taxon>
        <taxon>Agaricomycotina</taxon>
        <taxon>Agaricomycetes</taxon>
        <taxon>Agaricomycetidae</taxon>
        <taxon>Agaricales</taxon>
        <taxon>Marasmiineae</taxon>
        <taxon>Omphalotaceae</taxon>
        <taxon>Collybiopsis</taxon>
        <taxon>Collybiopsis luxurians</taxon>
    </lineage>
</organism>
<dbReference type="Proteomes" id="UP000053593">
    <property type="component" value="Unassembled WGS sequence"/>
</dbReference>
<name>A0A0D0BZV2_9AGAR</name>
<keyword evidence="2" id="KW-1185">Reference proteome</keyword>
<dbReference type="EMBL" id="KN834805">
    <property type="protein sequence ID" value="KIK55479.1"/>
    <property type="molecule type" value="Genomic_DNA"/>
</dbReference>
<reference evidence="1 2" key="1">
    <citation type="submission" date="2014-04" db="EMBL/GenBank/DDBJ databases">
        <title>Evolutionary Origins and Diversification of the Mycorrhizal Mutualists.</title>
        <authorList>
            <consortium name="DOE Joint Genome Institute"/>
            <consortium name="Mycorrhizal Genomics Consortium"/>
            <person name="Kohler A."/>
            <person name="Kuo A."/>
            <person name="Nagy L.G."/>
            <person name="Floudas D."/>
            <person name="Copeland A."/>
            <person name="Barry K.W."/>
            <person name="Cichocki N."/>
            <person name="Veneault-Fourrey C."/>
            <person name="LaButti K."/>
            <person name="Lindquist E.A."/>
            <person name="Lipzen A."/>
            <person name="Lundell T."/>
            <person name="Morin E."/>
            <person name="Murat C."/>
            <person name="Riley R."/>
            <person name="Ohm R."/>
            <person name="Sun H."/>
            <person name="Tunlid A."/>
            <person name="Henrissat B."/>
            <person name="Grigoriev I.V."/>
            <person name="Hibbett D.S."/>
            <person name="Martin F."/>
        </authorList>
    </citation>
    <scope>NUCLEOTIDE SEQUENCE [LARGE SCALE GENOMIC DNA]</scope>
    <source>
        <strain evidence="1 2">FD-317 M1</strain>
    </source>
</reference>
<evidence type="ECO:0000313" key="2">
    <source>
        <dbReference type="Proteomes" id="UP000053593"/>
    </source>
</evidence>
<gene>
    <name evidence="1" type="ORF">GYMLUDRAFT_248534</name>
</gene>
<dbReference type="AlphaFoldDB" id="A0A0D0BZV2"/>
<sequence>MSLAVSGPGFSYQPFGVQGGPMPPSSFNIPGVSGFHPIAANPVFHPGLLTPSGTDPPFYWTGYPIPPVSTEYTQVLKGKEKFP</sequence>
<evidence type="ECO:0000313" key="1">
    <source>
        <dbReference type="EMBL" id="KIK55479.1"/>
    </source>
</evidence>